<feature type="region of interest" description="Disordered" evidence="6">
    <location>
        <begin position="381"/>
        <end position="402"/>
    </location>
</feature>
<feature type="region of interest" description="Disordered" evidence="6">
    <location>
        <begin position="247"/>
        <end position="278"/>
    </location>
</feature>
<comment type="subcellular location">
    <subcellularLocation>
        <location evidence="1">Membrane</location>
        <topology evidence="1">Multi-pass membrane protein</topology>
    </subcellularLocation>
</comment>
<feature type="transmembrane region" description="Helical" evidence="7">
    <location>
        <begin position="145"/>
        <end position="166"/>
    </location>
</feature>
<evidence type="ECO:0000313" key="9">
    <source>
        <dbReference type="Proteomes" id="UP001194580"/>
    </source>
</evidence>
<evidence type="ECO:0000313" key="8">
    <source>
        <dbReference type="EMBL" id="KAG0274307.1"/>
    </source>
</evidence>
<dbReference type="PANTHER" id="PTHR23504">
    <property type="entry name" value="MAJOR FACILITATOR SUPERFAMILY DOMAIN-CONTAINING PROTEIN 10"/>
    <property type="match status" value="1"/>
</dbReference>
<dbReference type="InterPro" id="IPR036259">
    <property type="entry name" value="MFS_trans_sf"/>
</dbReference>
<feature type="transmembrane region" description="Helical" evidence="7">
    <location>
        <begin position="513"/>
        <end position="537"/>
    </location>
</feature>
<comment type="caution">
    <text evidence="8">The sequence shown here is derived from an EMBL/GenBank/DDBJ whole genome shotgun (WGS) entry which is preliminary data.</text>
</comment>
<dbReference type="Gene3D" id="1.20.1250.20">
    <property type="entry name" value="MFS general substrate transporter like domains"/>
    <property type="match status" value="2"/>
</dbReference>
<dbReference type="Proteomes" id="UP001194580">
    <property type="component" value="Unassembled WGS sequence"/>
</dbReference>
<dbReference type="Pfam" id="PF07690">
    <property type="entry name" value="MFS_1"/>
    <property type="match status" value="1"/>
</dbReference>
<reference evidence="8" key="1">
    <citation type="journal article" date="2020" name="Fungal Divers.">
        <title>Resolving the Mortierellaceae phylogeny through synthesis of multi-gene phylogenetics and phylogenomics.</title>
        <authorList>
            <person name="Vandepol N."/>
            <person name="Liber J."/>
            <person name="Desiro A."/>
            <person name="Na H."/>
            <person name="Kennedy M."/>
            <person name="Barry K."/>
            <person name="Grigoriev I.V."/>
            <person name="Miller A.N."/>
            <person name="O'Donnell K."/>
            <person name="Stajich J.E."/>
            <person name="Bonito G."/>
        </authorList>
    </citation>
    <scope>NUCLEOTIDE SEQUENCE</scope>
    <source>
        <strain evidence="8">NRRL 28262</strain>
    </source>
</reference>
<keyword evidence="9" id="KW-1185">Reference proteome</keyword>
<evidence type="ECO:0000256" key="1">
    <source>
        <dbReference type="ARBA" id="ARBA00004141"/>
    </source>
</evidence>
<feature type="transmembrane region" description="Helical" evidence="7">
    <location>
        <begin position="850"/>
        <end position="869"/>
    </location>
</feature>
<keyword evidence="4 7" id="KW-1133">Transmembrane helix</keyword>
<protein>
    <submittedName>
        <fullName evidence="8">Uncharacterized protein</fullName>
    </submittedName>
</protein>
<evidence type="ECO:0000256" key="6">
    <source>
        <dbReference type="SAM" id="MobiDB-lite"/>
    </source>
</evidence>
<feature type="transmembrane region" description="Helical" evidence="7">
    <location>
        <begin position="588"/>
        <end position="610"/>
    </location>
</feature>
<evidence type="ECO:0000256" key="3">
    <source>
        <dbReference type="ARBA" id="ARBA00022692"/>
    </source>
</evidence>
<dbReference type="SUPFAM" id="SSF103473">
    <property type="entry name" value="MFS general substrate transporter"/>
    <property type="match status" value="2"/>
</dbReference>
<dbReference type="AlphaFoldDB" id="A0AAD4H5C2"/>
<dbReference type="InterPro" id="IPR011701">
    <property type="entry name" value="MFS"/>
</dbReference>
<evidence type="ECO:0000256" key="7">
    <source>
        <dbReference type="SAM" id="Phobius"/>
    </source>
</evidence>
<keyword evidence="2" id="KW-0813">Transport</keyword>
<evidence type="ECO:0000256" key="5">
    <source>
        <dbReference type="ARBA" id="ARBA00023136"/>
    </source>
</evidence>
<feature type="region of interest" description="Disordered" evidence="6">
    <location>
        <begin position="771"/>
        <end position="804"/>
    </location>
</feature>
<feature type="transmembrane region" description="Helical" evidence="7">
    <location>
        <begin position="293"/>
        <end position="315"/>
    </location>
</feature>
<keyword evidence="5 7" id="KW-0472">Membrane</keyword>
<feature type="transmembrane region" description="Helical" evidence="7">
    <location>
        <begin position="327"/>
        <end position="349"/>
    </location>
</feature>
<sequence>MNLIAAITGVTTFGHTNIHQPHSSISKEVRVGELGVHQILLRMPTLTPHLRLDSITIADVGLLMMAITITHENTVATVCLCLTGEAFAQAVMCPFLYCMVRDFHVGADKWIGYYAGLLLTGFWGANLATTLFWGYLSDKYGRKAVMLFGLFMTSLSTVYLGLSACYHDAMWALVIQGACTGLVPVSKCAIGELANRQQRIHNAEVALVQLQQRQRQRLQLRLHRQQSPVEWEQGGFLNEMTMDARSKQDRMDDDDRKEAMGHNHDHSFHNADPECEQEKAPVNAQHDFASKGYSALVIALALGAALGPLAGGILTKRMIPGFEAYPYFAPCLLASAVGLFVTGVVALILNETHPKWANSSELEKTLENLSRFESMEGANDIDTADGVTRGRPGYENSRHYKERQPSAIVDKEVVISELNGQDVVASLSVGVTSSTTTSTGTRTRLRQTTGAGVGGGLGVGTITPPTVSCTCRLSESSSTSSLALPPPAYSRPNSKAHPRLQSSFSTLSPATELYLTLAIYTLLVLTSILGSEFVMLYTQSPTFRGGLEFSAKMLGQILTLRGIFKLGFTLCGYPWMVKRWGLLKCLRLGVLAIGTFSVVGLGWLVPWTIIAQHQENRASLSSDAVIGSSSGEDALASNLHTNGSANIAGASEKTPVGMGVILLCLSLVSMGDVLGYVSVLVLFGKSADRMKVAAASRVNNNNNPIDSALCLENQAGAGTIQGSGSGAQAATATQGGSGVLWSVAQVSGNVMRLTGPVIAGTVTITDLHHVNNSSSSSSASSVTKPMENPDSMYTLDPGSTHLSQSASASSPLSYIFEKWSSLSSSLPLLPSSWDYDEASTTNILFGSTSVFYLIGVICLINFIACQYLIRSSSSSASTDDTSSSSPTARSRVQAESSGLALGSGAVLSWSDEQTLQQLEQHQASVTVPAGLDGEERFYSIGHPRVNASFCALHRAPMQTV</sequence>
<proteinExistence type="predicted"/>
<feature type="transmembrane region" description="Helical" evidence="7">
    <location>
        <begin position="111"/>
        <end position="133"/>
    </location>
</feature>
<feature type="compositionally biased region" description="Low complexity" evidence="6">
    <location>
        <begin position="433"/>
        <end position="450"/>
    </location>
</feature>
<dbReference type="GO" id="GO:0016020">
    <property type="term" value="C:membrane"/>
    <property type="evidence" value="ECO:0007669"/>
    <property type="project" value="UniProtKB-SubCell"/>
</dbReference>
<accession>A0AAD4H5C2</accession>
<dbReference type="EMBL" id="JAAAIL010000622">
    <property type="protein sequence ID" value="KAG0274307.1"/>
    <property type="molecule type" value="Genomic_DNA"/>
</dbReference>
<feature type="region of interest" description="Disordered" evidence="6">
    <location>
        <begin position="477"/>
        <end position="501"/>
    </location>
</feature>
<organism evidence="8 9">
    <name type="scientific">Linnemannia exigua</name>
    <dbReference type="NCBI Taxonomy" id="604196"/>
    <lineage>
        <taxon>Eukaryota</taxon>
        <taxon>Fungi</taxon>
        <taxon>Fungi incertae sedis</taxon>
        <taxon>Mucoromycota</taxon>
        <taxon>Mortierellomycotina</taxon>
        <taxon>Mortierellomycetes</taxon>
        <taxon>Mortierellales</taxon>
        <taxon>Mortierellaceae</taxon>
        <taxon>Linnemannia</taxon>
    </lineage>
</organism>
<gene>
    <name evidence="8" type="ORF">BGZ95_009919</name>
</gene>
<feature type="transmembrane region" description="Helical" evidence="7">
    <location>
        <begin position="660"/>
        <end position="683"/>
    </location>
</feature>
<dbReference type="GO" id="GO:0022857">
    <property type="term" value="F:transmembrane transporter activity"/>
    <property type="evidence" value="ECO:0007669"/>
    <property type="project" value="InterPro"/>
</dbReference>
<evidence type="ECO:0000256" key="4">
    <source>
        <dbReference type="ARBA" id="ARBA00022989"/>
    </source>
</evidence>
<feature type="transmembrane region" description="Helical" evidence="7">
    <location>
        <begin position="557"/>
        <end position="576"/>
    </location>
</feature>
<evidence type="ECO:0000256" key="2">
    <source>
        <dbReference type="ARBA" id="ARBA00022448"/>
    </source>
</evidence>
<name>A0AAD4H5C2_9FUNG</name>
<feature type="region of interest" description="Disordered" evidence="6">
    <location>
        <begin position="433"/>
        <end position="452"/>
    </location>
</feature>
<dbReference type="PANTHER" id="PTHR23504:SF117">
    <property type="entry name" value="MAJOR FACILITATOR SUPERFAMILY PROTEIN"/>
    <property type="match status" value="1"/>
</dbReference>
<keyword evidence="3 7" id="KW-0812">Transmembrane</keyword>